<sequence>MTSPQATLAGAEAVRIADSLGIRVGALLGTRALEDRVVTGPGGSDADSAVTTMRARLTAYLELAEYLDGQGIEDQRALR</sequence>
<reference evidence="1" key="1">
    <citation type="submission" date="2020-10" db="EMBL/GenBank/DDBJ databases">
        <title>Connecting structure to function with the recovery of over 1000 high-quality activated sludge metagenome-assembled genomes encoding full-length rRNA genes using long-read sequencing.</title>
        <authorList>
            <person name="Singleton C.M."/>
            <person name="Petriglieri F."/>
            <person name="Kristensen J.M."/>
            <person name="Kirkegaard R.H."/>
            <person name="Michaelsen T.Y."/>
            <person name="Andersen M.H."/>
            <person name="Karst S.M."/>
            <person name="Dueholm M.S."/>
            <person name="Nielsen P.H."/>
            <person name="Albertsen M."/>
        </authorList>
    </citation>
    <scope>NUCLEOTIDE SEQUENCE</scope>
    <source>
        <strain evidence="1">Ribe_18-Q3-R11-54_MAXAC.001</strain>
    </source>
</reference>
<dbReference type="EMBL" id="JADKGK010000007">
    <property type="protein sequence ID" value="MBL0003012.1"/>
    <property type="molecule type" value="Genomic_DNA"/>
</dbReference>
<proteinExistence type="predicted"/>
<dbReference type="AlphaFoldDB" id="A0A9D7T7Y5"/>
<accession>A0A9D7T7Y5</accession>
<organism evidence="1 2">
    <name type="scientific">Candidatus Phosphoribacter hodrii</name>
    <dbReference type="NCBI Taxonomy" id="2953743"/>
    <lineage>
        <taxon>Bacteria</taxon>
        <taxon>Bacillati</taxon>
        <taxon>Actinomycetota</taxon>
        <taxon>Actinomycetes</taxon>
        <taxon>Micrococcales</taxon>
        <taxon>Dermatophilaceae</taxon>
        <taxon>Candidatus Phosphoribacter</taxon>
    </lineage>
</organism>
<evidence type="ECO:0000313" key="1">
    <source>
        <dbReference type="EMBL" id="MBL0003012.1"/>
    </source>
</evidence>
<dbReference type="Proteomes" id="UP000886632">
    <property type="component" value="Unassembled WGS sequence"/>
</dbReference>
<comment type="caution">
    <text evidence="1">The sequence shown here is derived from an EMBL/GenBank/DDBJ whole genome shotgun (WGS) entry which is preliminary data.</text>
</comment>
<gene>
    <name evidence="1" type="ORF">IPP00_03125</name>
</gene>
<name>A0A9D7T7Y5_9MICO</name>
<evidence type="ECO:0000313" key="2">
    <source>
        <dbReference type="Proteomes" id="UP000886632"/>
    </source>
</evidence>
<protein>
    <submittedName>
        <fullName evidence="1">Uncharacterized protein</fullName>
    </submittedName>
</protein>